<keyword evidence="3" id="KW-1185">Reference proteome</keyword>
<evidence type="ECO:0000256" key="1">
    <source>
        <dbReference type="SAM" id="MobiDB-lite"/>
    </source>
</evidence>
<proteinExistence type="predicted"/>
<reference evidence="2" key="1">
    <citation type="submission" date="2019-07" db="EMBL/GenBank/DDBJ databases">
        <title>Annotation for the trematode Paragonimus miyazaki's.</title>
        <authorList>
            <person name="Choi Y.-J."/>
        </authorList>
    </citation>
    <scope>NUCLEOTIDE SEQUENCE</scope>
    <source>
        <strain evidence="2">Japan</strain>
    </source>
</reference>
<accession>A0A8S9YCQ6</accession>
<feature type="non-terminal residue" evidence="2">
    <location>
        <position position="1"/>
    </location>
</feature>
<evidence type="ECO:0000313" key="2">
    <source>
        <dbReference type="EMBL" id="KAF7234099.1"/>
    </source>
</evidence>
<evidence type="ECO:0000313" key="3">
    <source>
        <dbReference type="Proteomes" id="UP000822476"/>
    </source>
</evidence>
<comment type="caution">
    <text evidence="2">The sequence shown here is derived from an EMBL/GenBank/DDBJ whole genome shotgun (WGS) entry which is preliminary data.</text>
</comment>
<protein>
    <submittedName>
        <fullName evidence="2">Uncharacterized protein</fullName>
    </submittedName>
</protein>
<name>A0A8S9YCQ6_9TREM</name>
<feature type="compositionally biased region" description="Polar residues" evidence="1">
    <location>
        <begin position="8"/>
        <end position="24"/>
    </location>
</feature>
<dbReference type="EMBL" id="JTDE01012778">
    <property type="protein sequence ID" value="KAF7234099.1"/>
    <property type="molecule type" value="Genomic_DNA"/>
</dbReference>
<organism evidence="2 3">
    <name type="scientific">Paragonimus skrjabini miyazakii</name>
    <dbReference type="NCBI Taxonomy" id="59628"/>
    <lineage>
        <taxon>Eukaryota</taxon>
        <taxon>Metazoa</taxon>
        <taxon>Spiralia</taxon>
        <taxon>Lophotrochozoa</taxon>
        <taxon>Platyhelminthes</taxon>
        <taxon>Trematoda</taxon>
        <taxon>Digenea</taxon>
        <taxon>Plagiorchiida</taxon>
        <taxon>Troglotremata</taxon>
        <taxon>Troglotrematidae</taxon>
        <taxon>Paragonimus</taxon>
    </lineage>
</organism>
<dbReference type="AlphaFoldDB" id="A0A8S9YCQ6"/>
<feature type="region of interest" description="Disordered" evidence="1">
    <location>
        <begin position="1"/>
        <end position="29"/>
    </location>
</feature>
<gene>
    <name evidence="2" type="ORF">EG68_12524</name>
</gene>
<dbReference type="Proteomes" id="UP000822476">
    <property type="component" value="Unassembled WGS sequence"/>
</dbReference>
<sequence length="254" mass="28125">KKPRRLTESTTEVLVTDNSTSNDTPPEGNRVALAEYPIVDVDLPPSPQLIHTSSPVIPPRLIQPMGLRPHSVLTEQRLSSPINVPSSSFLQPIPSTSAYTPPALFSDPSHQQLLLLIKEELGRIFGKLPNFIMTDVDFDELGKFLSEDGHMNCFVQCMSQLSGTSEGELLRNILSRNIHGDYANNISISGLNGKRSLKGTKLYTCIKMTIRTIPAFSSATDVSNNSAIREWLHNPRSRKTTSVRWSYQKNNGVA</sequence>